<reference evidence="1 2" key="1">
    <citation type="journal article" date="2024" name="Chem. Sci.">
        <title>Discovery of megapolipeptins by genome mining of a Burkholderiales bacteria collection.</title>
        <authorList>
            <person name="Paulo B.S."/>
            <person name="Recchia M.J.J."/>
            <person name="Lee S."/>
            <person name="Fergusson C.H."/>
            <person name="Romanowski S.B."/>
            <person name="Hernandez A."/>
            <person name="Krull N."/>
            <person name="Liu D.Y."/>
            <person name="Cavanagh H."/>
            <person name="Bos A."/>
            <person name="Gray C.A."/>
            <person name="Murphy B.T."/>
            <person name="Linington R.G."/>
            <person name="Eustaquio A.S."/>
        </authorList>
    </citation>
    <scope>NUCLEOTIDE SEQUENCE [LARGE SCALE GENOMIC DNA]</scope>
    <source>
        <strain evidence="1 2">RL18-126-BIB-B</strain>
    </source>
</reference>
<accession>A0ACC7N3X7</accession>
<protein>
    <submittedName>
        <fullName evidence="1">Uncharacterized protein</fullName>
    </submittedName>
</protein>
<comment type="caution">
    <text evidence="1">The sequence shown here is derived from an EMBL/GenBank/DDBJ whole genome shotgun (WGS) entry which is preliminary data.</text>
</comment>
<keyword evidence="2" id="KW-1185">Reference proteome</keyword>
<organism evidence="1 2">
    <name type="scientific">Paraburkholderia rhynchosiae</name>
    <dbReference type="NCBI Taxonomy" id="487049"/>
    <lineage>
        <taxon>Bacteria</taxon>
        <taxon>Pseudomonadati</taxon>
        <taxon>Pseudomonadota</taxon>
        <taxon>Betaproteobacteria</taxon>
        <taxon>Burkholderiales</taxon>
        <taxon>Burkholderiaceae</taxon>
        <taxon>Paraburkholderia</taxon>
    </lineage>
</organism>
<evidence type="ECO:0000313" key="1">
    <source>
        <dbReference type="EMBL" id="MFM0102273.1"/>
    </source>
</evidence>
<evidence type="ECO:0000313" key="2">
    <source>
        <dbReference type="Proteomes" id="UP001629235"/>
    </source>
</evidence>
<proteinExistence type="predicted"/>
<gene>
    <name evidence="1" type="ORF">PQR01_01925</name>
</gene>
<sequence>MSIQITFLLLRFARFNPFWIDGCELNSFRYDPSRHAALKPRAIVAASSSWLGDA</sequence>
<name>A0ACC7N3X7_9BURK</name>
<dbReference type="EMBL" id="JAQQDW010000002">
    <property type="protein sequence ID" value="MFM0102273.1"/>
    <property type="molecule type" value="Genomic_DNA"/>
</dbReference>
<dbReference type="Proteomes" id="UP001629235">
    <property type="component" value="Unassembled WGS sequence"/>
</dbReference>